<dbReference type="Pfam" id="PF24477">
    <property type="entry name" value="ARM_At3g06530"/>
    <property type="match status" value="1"/>
</dbReference>
<gene>
    <name evidence="8" type="ORF">DH2020_048412</name>
</gene>
<dbReference type="InterPro" id="IPR056384">
    <property type="entry name" value="ARM_At3g06530"/>
</dbReference>
<feature type="domain" description="BP28 C-terminal" evidence="7">
    <location>
        <begin position="1830"/>
        <end position="2002"/>
    </location>
</feature>
<keyword evidence="9" id="KW-1185">Reference proteome</keyword>
<dbReference type="InterPro" id="IPR022125">
    <property type="entry name" value="U3snoRNP10_N"/>
</dbReference>
<evidence type="ECO:0000256" key="2">
    <source>
        <dbReference type="ARBA" id="ARBA00010559"/>
    </source>
</evidence>
<comment type="similarity">
    <text evidence="2">Belongs to the HEATR1/UTP10 family.</text>
</comment>
<evidence type="ECO:0000259" key="7">
    <source>
        <dbReference type="SMART" id="SM01036"/>
    </source>
</evidence>
<accession>A0ABR0U5S1</accession>
<dbReference type="InterPro" id="IPR016024">
    <property type="entry name" value="ARM-type_fold"/>
</dbReference>
<sequence length="2141" mass="240162">MLLTSLLQLPIMKKLNVVLWASMKKMRYFLKLSRLFEEKEAARGQLRVLLMTLLDGKNILVSVLVVRTHLGDLDCGNLQRRLWCCKLNLRVWRSISISILFLEKHFLLSISLSHFELLIFFYKHVGYCQEEVLLMNLHYHHHYSFYKSVNLVQLIDTGWKFLDGVKASGARPPRDVIVQQCIRDMGVLEAICNYASPVKKIQPSKPVIGFCTAVVFEVLGLVNVDSDTVRRILPYVNSALQPGARGMNQKAGALMIVSLLAQKAALAPNVVKSLLHLVADVARAASKERGDLQWLRMSFMTVISIVQLQSVELIPKKTLDVLNGLRDVSEILSGLTKVFNIDKFLAVFLESLLEHSASDDLCSRTLLSIIETVPMKDCVNRIVFRLLSMRIKISQGKINLVSSESGSQGKQILLSICEKYPYESQGAFYSFLKDTKIQFKKINSSYGLLCEILDEHLDSSQEIPDPKLFFALEHSEAGIQTAVVVRLLSYHLLYRAFDSLKFDAIQDALVRRLYDDDLNVVLTVLSLKNLPEILSSSLLTEALEYVLQRCIEILLPTLVNKNYMCGDVVVSVLPLYFITNFKDQDRYATTLATTIFPLLLIRPQTQKSNLKALESAKELKWPFYENIATLPGSDKKLDLSDISSINVENVSKLAETFSLSPEEYMPWLAKCCNSHELSKTLFFLVLFQSLKIMQMDVGRFSAFFDSCFPIVKNEWEMLESLGISAEQSKKRILDGDCKGVLEDLYDTDIKDLNAEILACLFLRLSEAFIATAPEDVALDMKGKWVSTLQDLFVFFVCHSKDVFKKHLEYLSTKCKISLTQIMLKLFTEEGIPHAAQIESLQSFSNICSQFDEGSALQLLADFPSVLVPLSSDNQNVRVAAMKCIEELFALWSRMGRNGNNGAGLHFLGELLCLIIQQKMMILSDKNVLTSFFTTVLSSSSESLLVQRSVGKRFDESTKNDILVFMISHALGLPAHAKLKILSLIKGVGSKLMSVSGVRSLLNDLLESRRQYYLADVKLCHKLSQSEVDILCLLLESCTRPNAFLEGHDFGDFILKALWVNGAEDSVVLEPCMTILRNLSSSLYGDMKVETQELIFRNLLVLFRSANAGIHNASRDTLLRVNLNCSIVGRVLDSILDQETCSVGSAHGKKRKKSVKRQDPFQCNDATQNRESTLSLLSAFLDVLLMKKNIDNRTSLVGPLFKLLHLIFMDDEWMLKAAYRDKACMDSSGSPQAVSDTTAYIQQTLLLTLEDISASIGNDIPQKDVNHSFDLRLLVSCARSSSDAVTRNHAFSLITTLVKIIPDKVLDQILDILTAIGECTVTQWDSYSQRVFEGLISAIIPCWLSRTNNADQLLQIFVNVLPQVAEHRRLSIVGHLLRTLGEAESLGSLLFLLFRSLTSRKDELGLFVNEHSFDHLAFVINKQWEYEFAILLCEQYACTIWLPSLIIALQKIGSDTFSEGMFMQMLVAMQFVSDKLRDPELSHKLGLEEDFNNIQTMVGELMEQVVYHLQLVDSKKKHIGVPAFIKSELKEYIRALLRTLIKGLPPSTYFKVIIKLILHMDRNVRKKALGLLCETVKDLDTNAKLEKKGSISSLRSLWLNLNKTSLESFENLCLEILTLLDAPDDVSSTSLNLAAVSALEVLANRFPSHDRIFSKCLGSVCRKICSDNSALSSHCLRATGALVNAIGPKALPELPSVMECVLRKSRDVSSVAKETKRTVDSATVSSNSVDSLFMSILLTLEAVVNKLAGFLNPYLGDILRLVVLHPLSFTSSAPKLKLKADVVRKLITEKIPVRLLLPPVLSMYSDAIKAGESSLSIVFEMLGNLVASMDRSSIGVYHAKVFDLCLLALDLRHQNPSSIQNINVVEQNVINAVVNLTMKLTETMFRPLFVKTVEWSGLNVEGDENTPGKADSRAISFFNLVNKLAESHRSLFVPYFKYLLDGCVRGLVDTEGIEIGVTPKKKKAKLHNKTKDRDGALSLQVWHLRALILSSLHKCFLHDTGSSKFLDSSNFQARSTSELVMEPPVSIENHHDVPCVKEVDDLLVACVGQMAVTAGSDLLWKPLNHEVLMQTRSEKIRARLLGLRIVKYLIENLKEEYLVFLPETIPFLGELLEDVELPVKSLAQEILKEMETMSGESLRQYL</sequence>
<dbReference type="SMART" id="SM01036">
    <property type="entry name" value="BP28CT"/>
    <property type="match status" value="1"/>
</dbReference>
<evidence type="ECO:0000256" key="1">
    <source>
        <dbReference type="ARBA" id="ARBA00004604"/>
    </source>
</evidence>
<evidence type="ECO:0000313" key="8">
    <source>
        <dbReference type="EMBL" id="KAK6117849.1"/>
    </source>
</evidence>
<dbReference type="InterPro" id="IPR040191">
    <property type="entry name" value="UTP10"/>
</dbReference>
<dbReference type="Pfam" id="PF12397">
    <property type="entry name" value="U3snoRNP10"/>
    <property type="match status" value="1"/>
</dbReference>
<comment type="caution">
    <text evidence="8">The sequence shown here is derived from an EMBL/GenBank/DDBJ whole genome shotgun (WGS) entry which is preliminary data.</text>
</comment>
<evidence type="ECO:0000256" key="4">
    <source>
        <dbReference type="ARBA" id="ARBA00022552"/>
    </source>
</evidence>
<dbReference type="Gene3D" id="1.25.10.10">
    <property type="entry name" value="Leucine-rich Repeat Variant"/>
    <property type="match status" value="1"/>
</dbReference>
<keyword evidence="5" id="KW-0539">Nucleus</keyword>
<reference evidence="8 9" key="1">
    <citation type="journal article" date="2021" name="Comput. Struct. Biotechnol. J.">
        <title>De novo genome assembly of the potent medicinal plant Rehmannia glutinosa using nanopore technology.</title>
        <authorList>
            <person name="Ma L."/>
            <person name="Dong C."/>
            <person name="Song C."/>
            <person name="Wang X."/>
            <person name="Zheng X."/>
            <person name="Niu Y."/>
            <person name="Chen S."/>
            <person name="Feng W."/>
        </authorList>
    </citation>
    <scope>NUCLEOTIDE SEQUENCE [LARGE SCALE GENOMIC DNA]</scope>
    <source>
        <strain evidence="8">DH-2019</strain>
    </source>
</reference>
<dbReference type="Proteomes" id="UP001318860">
    <property type="component" value="Unassembled WGS sequence"/>
</dbReference>
<evidence type="ECO:0000313" key="9">
    <source>
        <dbReference type="Proteomes" id="UP001318860"/>
    </source>
</evidence>
<evidence type="ECO:0000256" key="6">
    <source>
        <dbReference type="ARBA" id="ARBA00023274"/>
    </source>
</evidence>
<keyword evidence="3" id="KW-0690">Ribosome biogenesis</keyword>
<evidence type="ECO:0000256" key="5">
    <source>
        <dbReference type="ARBA" id="ARBA00023242"/>
    </source>
</evidence>
<evidence type="ECO:0000256" key="3">
    <source>
        <dbReference type="ARBA" id="ARBA00022517"/>
    </source>
</evidence>
<dbReference type="Pfam" id="PF08146">
    <property type="entry name" value="BP28CT"/>
    <property type="match status" value="1"/>
</dbReference>
<dbReference type="PANTHER" id="PTHR13457">
    <property type="entry name" value="BAP28"/>
    <property type="match status" value="1"/>
</dbReference>
<dbReference type="InterPro" id="IPR012954">
    <property type="entry name" value="BP28_C_dom"/>
</dbReference>
<dbReference type="Pfam" id="PF23243">
    <property type="entry name" value="HEAT_HEATR1"/>
    <property type="match status" value="1"/>
</dbReference>
<keyword evidence="4" id="KW-0698">rRNA processing</keyword>
<comment type="subcellular location">
    <subcellularLocation>
        <location evidence="1">Nucleus</location>
        <location evidence="1">Nucleolus</location>
    </subcellularLocation>
</comment>
<keyword evidence="6" id="KW-0687">Ribonucleoprotein</keyword>
<protein>
    <recommendedName>
        <fullName evidence="7">BP28 C-terminal domain-containing protein</fullName>
    </recommendedName>
</protein>
<dbReference type="PANTHER" id="PTHR13457:SF1">
    <property type="entry name" value="HEAT REPEAT-CONTAINING PROTEIN 1"/>
    <property type="match status" value="1"/>
</dbReference>
<dbReference type="EMBL" id="JABTTQ020003404">
    <property type="protein sequence ID" value="KAK6117849.1"/>
    <property type="molecule type" value="Genomic_DNA"/>
</dbReference>
<dbReference type="SUPFAM" id="SSF48371">
    <property type="entry name" value="ARM repeat"/>
    <property type="match status" value="1"/>
</dbReference>
<organism evidence="8 9">
    <name type="scientific">Rehmannia glutinosa</name>
    <name type="common">Chinese foxglove</name>
    <dbReference type="NCBI Taxonomy" id="99300"/>
    <lineage>
        <taxon>Eukaryota</taxon>
        <taxon>Viridiplantae</taxon>
        <taxon>Streptophyta</taxon>
        <taxon>Embryophyta</taxon>
        <taxon>Tracheophyta</taxon>
        <taxon>Spermatophyta</taxon>
        <taxon>Magnoliopsida</taxon>
        <taxon>eudicotyledons</taxon>
        <taxon>Gunneridae</taxon>
        <taxon>Pentapetalae</taxon>
        <taxon>asterids</taxon>
        <taxon>lamiids</taxon>
        <taxon>Lamiales</taxon>
        <taxon>Orobanchaceae</taxon>
        <taxon>Rehmannieae</taxon>
        <taxon>Rehmannia</taxon>
    </lineage>
</organism>
<dbReference type="InterPro" id="IPR011989">
    <property type="entry name" value="ARM-like"/>
</dbReference>
<dbReference type="InterPro" id="IPR056473">
    <property type="entry name" value="HEAT_Utp10/HEAT1"/>
</dbReference>
<proteinExistence type="inferred from homology"/>
<name>A0ABR0U5S1_REHGL</name>